<feature type="domain" description="Activator of Hsp90 ATPase homologue 1/2-like C-terminal" evidence="2">
    <location>
        <begin position="27"/>
        <end position="157"/>
    </location>
</feature>
<dbReference type="Proteomes" id="UP000275530">
    <property type="component" value="Unassembled WGS sequence"/>
</dbReference>
<dbReference type="RefSeq" id="WP_019861448.1">
    <property type="nucleotide sequence ID" value="NZ_CP033507.1"/>
</dbReference>
<dbReference type="AlphaFoldDB" id="A0A6M7TBX3"/>
<gene>
    <name evidence="3" type="ORF">D3242_10950</name>
</gene>
<accession>A0A6M7TBX3</accession>
<dbReference type="InterPro" id="IPR023393">
    <property type="entry name" value="START-like_dom_sf"/>
</dbReference>
<organism evidence="3 4">
    <name type="scientific">Mesorhizobium jarvisii</name>
    <dbReference type="NCBI Taxonomy" id="1777867"/>
    <lineage>
        <taxon>Bacteria</taxon>
        <taxon>Pseudomonadati</taxon>
        <taxon>Pseudomonadota</taxon>
        <taxon>Alphaproteobacteria</taxon>
        <taxon>Hyphomicrobiales</taxon>
        <taxon>Phyllobacteriaceae</taxon>
        <taxon>Mesorhizobium</taxon>
    </lineage>
</organism>
<dbReference type="CDD" id="cd08900">
    <property type="entry name" value="SRPBCC_CalC_Aha1-like_7"/>
    <property type="match status" value="1"/>
</dbReference>
<sequence length="162" mass="17899">MNQIAPVKDEHSVIHSTFTIERTYPQSPDRVFHAFADKATVRRWRVDGDGFAVAEFSFDFRVGGGEVSRFSYGGGPEIRLDAQFQDIVPDQRIVFSYRMAIGPQPMSASLTTVELTQSGDGTRLTYTEQGAFFDGVDSAKGREEGTRGLLEALAAELQRSKA</sequence>
<comment type="similarity">
    <text evidence="1">Belongs to the AHA1 family.</text>
</comment>
<reference evidence="3 4" key="1">
    <citation type="submission" date="2018-09" db="EMBL/GenBank/DDBJ databases">
        <title>Mesorhizobium carmichaelinearum sp. nov. isolated from Carmichaelinea spp. root nodules in New Zealand.</title>
        <authorList>
            <person name="De Meyer S.E."/>
        </authorList>
    </citation>
    <scope>NUCLEOTIDE SEQUENCE [LARGE SCALE GENOMIC DNA]</scope>
    <source>
        <strain evidence="3 4">LMG 28313</strain>
    </source>
</reference>
<proteinExistence type="inferred from homology"/>
<evidence type="ECO:0000313" key="4">
    <source>
        <dbReference type="Proteomes" id="UP000275530"/>
    </source>
</evidence>
<dbReference type="Pfam" id="PF08327">
    <property type="entry name" value="AHSA1"/>
    <property type="match status" value="1"/>
</dbReference>
<dbReference type="InterPro" id="IPR013538">
    <property type="entry name" value="ASHA1/2-like_C"/>
</dbReference>
<name>A0A6M7TBX3_9HYPH</name>
<dbReference type="EMBL" id="QZXA01000003">
    <property type="protein sequence ID" value="RJT35938.1"/>
    <property type="molecule type" value="Genomic_DNA"/>
</dbReference>
<comment type="caution">
    <text evidence="3">The sequence shown here is derived from an EMBL/GenBank/DDBJ whole genome shotgun (WGS) entry which is preliminary data.</text>
</comment>
<dbReference type="Gene3D" id="3.30.530.20">
    <property type="match status" value="1"/>
</dbReference>
<protein>
    <submittedName>
        <fullName evidence="3">Polyketide cyclase</fullName>
    </submittedName>
</protein>
<evidence type="ECO:0000313" key="3">
    <source>
        <dbReference type="EMBL" id="RJT35938.1"/>
    </source>
</evidence>
<keyword evidence="4" id="KW-1185">Reference proteome</keyword>
<evidence type="ECO:0000256" key="1">
    <source>
        <dbReference type="ARBA" id="ARBA00006817"/>
    </source>
</evidence>
<evidence type="ECO:0000259" key="2">
    <source>
        <dbReference type="Pfam" id="PF08327"/>
    </source>
</evidence>
<dbReference type="SUPFAM" id="SSF55961">
    <property type="entry name" value="Bet v1-like"/>
    <property type="match status" value="1"/>
</dbReference>